<reference evidence="3" key="1">
    <citation type="submission" date="2016-04" db="EMBL/GenBank/DDBJ databases">
        <authorList>
            <person name="Nguyen H.D."/>
            <person name="Kesanakurti P."/>
            <person name="Cullis J."/>
            <person name="Levesque C.A."/>
            <person name="Hambleton S."/>
        </authorList>
    </citation>
    <scope>NUCLEOTIDE SEQUENCE</scope>
    <source>
        <strain evidence="3">DAOMC 238032</strain>
    </source>
</reference>
<dbReference type="Proteomes" id="UP000077671">
    <property type="component" value="Unassembled WGS sequence"/>
</dbReference>
<gene>
    <name evidence="3" type="ORF">A4X03_0g1333</name>
    <name evidence="2" type="ORF">JKIAZH3_G3136</name>
</gene>
<evidence type="ECO:0000313" key="2">
    <source>
        <dbReference type="EMBL" id="CAD6955077.1"/>
    </source>
</evidence>
<proteinExistence type="predicted"/>
<dbReference type="AlphaFoldDB" id="A0A177VB56"/>
<dbReference type="InterPro" id="IPR011990">
    <property type="entry name" value="TPR-like_helical_dom_sf"/>
</dbReference>
<reference evidence="2" key="3">
    <citation type="submission" date="2020-10" db="EMBL/GenBank/DDBJ databases">
        <authorList>
            <person name="Sedaghatjoo S."/>
        </authorList>
    </citation>
    <scope>NUCLEOTIDE SEQUENCE</scope>
    <source>
        <strain evidence="2">AZH3</strain>
    </source>
</reference>
<dbReference type="PANTHER" id="PTHR28142:SF1">
    <property type="entry name" value="MITOCHONDRIAL INNER MEMBRANE I-AAA PROTEASE SUPERCOMPLEX SUBUNIT MGR3-RELATED"/>
    <property type="match status" value="1"/>
</dbReference>
<evidence type="ECO:0000313" key="5">
    <source>
        <dbReference type="Proteomes" id="UP000836402"/>
    </source>
</evidence>
<evidence type="ECO:0000313" key="4">
    <source>
        <dbReference type="Proteomes" id="UP000077671"/>
    </source>
</evidence>
<feature type="region of interest" description="Disordered" evidence="1">
    <location>
        <begin position="45"/>
        <end position="80"/>
    </location>
</feature>
<dbReference type="Proteomes" id="UP000836402">
    <property type="component" value="Unassembled WGS sequence"/>
</dbReference>
<dbReference type="Gene3D" id="1.25.40.10">
    <property type="entry name" value="Tetratricopeptide repeat domain"/>
    <property type="match status" value="1"/>
</dbReference>
<evidence type="ECO:0000313" key="3">
    <source>
        <dbReference type="EMBL" id="KAE8263912.1"/>
    </source>
</evidence>
<comment type="caution">
    <text evidence="3">The sequence shown here is derived from an EMBL/GenBank/DDBJ whole genome shotgun (WGS) entry which is preliminary data.</text>
</comment>
<sequence>MLASSTAAANALGLPLRVACASSSASRAFAPLLATAGRSAACSRIRNASTQSDPSPSASSVTSRPRARVSTGGSSSPGPGGMPRVNTMFIILSSLGLLATAYGVWEYYKSFSAWPRELRDDLRGALLARDRGDSKRASEYFKKVLVAARGMVTASSSGQQQPLGKDPTLKTTGIAIAYAAMLEQDGALDEAYKVYAEALDEILLRGDFEPESSTEATQRVRGGRGRSRLYEEVRSPEERMRAVALAQRCGDLALRPEVRDQLVNAGQWDSDPAEEHLKWSVEELLRLVNIVDTKDSEKTKLTGEKADAVLLSDLSLPPWVSTTDLGASLEALGAFYASRSNIEYAVPLFLQALALLLPPTRSSQGADQESNLLATKIHGDGARPEPSPSDRCHAGVIMNNLAQLFVQVSEASPLRQPPSTEGPTKAPAVGPVEQGLAWANKGLEIVQSTQARCGWVNSERDGVGVSLKSTGEEEQDRVRAECARAQVTLLYNLGLINEMSKDTLAARHFFQRAYTEAERYGFRDARSRSAQALARLERMKRKGSSSSF</sequence>
<keyword evidence="5" id="KW-1185">Reference proteome</keyword>
<evidence type="ECO:0008006" key="6">
    <source>
        <dbReference type="Google" id="ProtNLM"/>
    </source>
</evidence>
<reference evidence="3" key="2">
    <citation type="journal article" date="2019" name="IMA Fungus">
        <title>Genome sequencing and comparison of five Tilletia species to identify candidate genes for the detection of regulated species infecting wheat.</title>
        <authorList>
            <person name="Nguyen H.D.T."/>
            <person name="Sultana T."/>
            <person name="Kesanakurti P."/>
            <person name="Hambleton S."/>
        </authorList>
    </citation>
    <scope>NUCLEOTIDE SEQUENCE</scope>
    <source>
        <strain evidence="3">DAOMC 238032</strain>
    </source>
</reference>
<name>A0A177VB56_9BASI</name>
<evidence type="ECO:0000256" key="1">
    <source>
        <dbReference type="SAM" id="MobiDB-lite"/>
    </source>
</evidence>
<dbReference type="PANTHER" id="PTHR28142">
    <property type="entry name" value="MITOCHONDRIAL INNER MEMBRANE I-AAA PROTEASE SUPERCOMPLEX SUBUNIT MGR3-RELATED"/>
    <property type="match status" value="1"/>
</dbReference>
<protein>
    <recommendedName>
        <fullName evidence="6">TPR repeat-containing protein</fullName>
    </recommendedName>
</protein>
<accession>A0A177VB56</accession>
<dbReference type="EMBL" id="LWDD02000105">
    <property type="protein sequence ID" value="KAE8263912.1"/>
    <property type="molecule type" value="Genomic_DNA"/>
</dbReference>
<dbReference type="InterPro" id="IPR040201">
    <property type="entry name" value="Mrg3-like"/>
</dbReference>
<dbReference type="EMBL" id="CAJHJG010006151">
    <property type="protein sequence ID" value="CAD6955077.1"/>
    <property type="molecule type" value="Genomic_DNA"/>
</dbReference>
<feature type="compositionally biased region" description="Low complexity" evidence="1">
    <location>
        <begin position="48"/>
        <end position="77"/>
    </location>
</feature>
<organism evidence="3 4">
    <name type="scientific">Tilletia caries</name>
    <name type="common">wheat bunt fungus</name>
    <dbReference type="NCBI Taxonomy" id="13290"/>
    <lineage>
        <taxon>Eukaryota</taxon>
        <taxon>Fungi</taxon>
        <taxon>Dikarya</taxon>
        <taxon>Basidiomycota</taxon>
        <taxon>Ustilaginomycotina</taxon>
        <taxon>Exobasidiomycetes</taxon>
        <taxon>Tilletiales</taxon>
        <taxon>Tilletiaceae</taxon>
        <taxon>Tilletia</taxon>
    </lineage>
</organism>